<dbReference type="Pfam" id="PF12802">
    <property type="entry name" value="MarR_2"/>
    <property type="match status" value="1"/>
</dbReference>
<gene>
    <name evidence="2" type="ORF">GA0070603_1330</name>
</gene>
<proteinExistence type="predicted"/>
<feature type="domain" description="HTH marR-type" evidence="1">
    <location>
        <begin position="1"/>
        <end position="146"/>
    </location>
</feature>
<evidence type="ECO:0000313" key="2">
    <source>
        <dbReference type="EMBL" id="SCL52103.1"/>
    </source>
</evidence>
<dbReference type="InterPro" id="IPR000073">
    <property type="entry name" value="AB_hydrolase_1"/>
</dbReference>
<dbReference type="PANTHER" id="PTHR43798">
    <property type="entry name" value="MONOACYLGLYCEROL LIPASE"/>
    <property type="match status" value="1"/>
</dbReference>
<dbReference type="GO" id="GO:0016020">
    <property type="term" value="C:membrane"/>
    <property type="evidence" value="ECO:0007669"/>
    <property type="project" value="TreeGrafter"/>
</dbReference>
<dbReference type="PRINTS" id="PR00412">
    <property type="entry name" value="EPOXHYDRLASE"/>
</dbReference>
<dbReference type="SUPFAM" id="SSF53474">
    <property type="entry name" value="alpha/beta-Hydrolases"/>
    <property type="match status" value="1"/>
</dbReference>
<accession>A0A1C6UDX5</accession>
<name>A0A1C6UDX5_9ACTN</name>
<dbReference type="InterPro" id="IPR036388">
    <property type="entry name" value="WH-like_DNA-bd_sf"/>
</dbReference>
<organism evidence="2 3">
    <name type="scientific">Micromonospora chersina</name>
    <dbReference type="NCBI Taxonomy" id="47854"/>
    <lineage>
        <taxon>Bacteria</taxon>
        <taxon>Bacillati</taxon>
        <taxon>Actinomycetota</taxon>
        <taxon>Actinomycetes</taxon>
        <taxon>Micromonosporales</taxon>
        <taxon>Micromonosporaceae</taxon>
        <taxon>Micromonospora</taxon>
    </lineage>
</organism>
<dbReference type="InterPro" id="IPR036390">
    <property type="entry name" value="WH_DNA-bd_sf"/>
</dbReference>
<dbReference type="PROSITE" id="PS50995">
    <property type="entry name" value="HTH_MARR_2"/>
    <property type="match status" value="1"/>
</dbReference>
<dbReference type="EMBL" id="FMIB01000002">
    <property type="protein sequence ID" value="SCL52103.1"/>
    <property type="molecule type" value="Genomic_DNA"/>
</dbReference>
<dbReference type="InterPro" id="IPR029058">
    <property type="entry name" value="AB_hydrolase_fold"/>
</dbReference>
<dbReference type="SUPFAM" id="SSF46785">
    <property type="entry name" value="Winged helix' DNA-binding domain"/>
    <property type="match status" value="1"/>
</dbReference>
<evidence type="ECO:0000259" key="1">
    <source>
        <dbReference type="PROSITE" id="PS50995"/>
    </source>
</evidence>
<dbReference type="GO" id="GO:0003700">
    <property type="term" value="F:DNA-binding transcription factor activity"/>
    <property type="evidence" value="ECO:0007669"/>
    <property type="project" value="InterPro"/>
</dbReference>
<dbReference type="InterPro" id="IPR050266">
    <property type="entry name" value="AB_hydrolase_sf"/>
</dbReference>
<evidence type="ECO:0000313" key="3">
    <source>
        <dbReference type="Proteomes" id="UP000198605"/>
    </source>
</evidence>
<dbReference type="Gene3D" id="3.40.50.1820">
    <property type="entry name" value="alpha/beta hydrolase"/>
    <property type="match status" value="1"/>
</dbReference>
<dbReference type="STRING" id="47854.GA0070603_1330"/>
<dbReference type="SMART" id="SM00347">
    <property type="entry name" value="HTH_MARR"/>
    <property type="match status" value="1"/>
</dbReference>
<dbReference type="RefSeq" id="WP_091308692.1">
    <property type="nucleotide sequence ID" value="NZ_FMIB01000002.1"/>
</dbReference>
<dbReference type="Proteomes" id="UP000198605">
    <property type="component" value="Unassembled WGS sequence"/>
</dbReference>
<keyword evidence="3" id="KW-1185">Reference proteome</keyword>
<dbReference type="NCBIfam" id="NF002938">
    <property type="entry name" value="PRK03592.1"/>
    <property type="match status" value="1"/>
</dbReference>
<protein>
    <submittedName>
        <fullName evidence="2">Pimeloyl-ACP methyl ester carboxylesterase</fullName>
    </submittedName>
</protein>
<dbReference type="PANTHER" id="PTHR43798:SF33">
    <property type="entry name" value="HYDROLASE, PUTATIVE (AFU_ORTHOLOGUE AFUA_2G14860)-RELATED"/>
    <property type="match status" value="1"/>
</dbReference>
<dbReference type="InterPro" id="IPR000639">
    <property type="entry name" value="Epox_hydrolase-like"/>
</dbReference>
<dbReference type="GeneID" id="95586892"/>
<dbReference type="OrthoDB" id="5431692at2"/>
<sequence>MDGTPLGPSPGHLVWRLAMRWRVAVDRALTPLDLTHAQYVLLSSLHGMRRAGLHPSQRELADHTGLEPLYVSKLARSLEADGLVRRERDPADTRAVRLTLTERGQDVVRPAIDTVQALLDRLLAPLGGRDDPRTAGLVRDLSALLDTPLDPPGKERRDMPETRVLDSTIHHEESGAGPAFVFLHGNPGSSHTWRRVLPGIGAGRLLAPDLIGMGRSGKPDVPYLFADHARYLDAWFDALDLTDVVLVGHDWGGALAFDWAARHPERVRGVAVLETMVKPMAWSDLSPQARARSEAIRTPGVGEQLVLDQDLLVRQAFTGGVLQPVGEEDLKTYLAPYPTRESRRPLLAWARQMPLGGEPAALVARIEAYDRWLAASDRVPKLLLTFEGSPTLLITPELADWCARNMAALETVACGPAGHHAPEDRPTEIASAISAWADRHHLR</sequence>
<dbReference type="InterPro" id="IPR000835">
    <property type="entry name" value="HTH_MarR-typ"/>
</dbReference>
<dbReference type="Pfam" id="PF00561">
    <property type="entry name" value="Abhydrolase_1"/>
    <property type="match status" value="1"/>
</dbReference>
<reference evidence="3" key="1">
    <citation type="submission" date="2016-06" db="EMBL/GenBank/DDBJ databases">
        <authorList>
            <person name="Varghese N."/>
            <person name="Submissions Spin"/>
        </authorList>
    </citation>
    <scope>NUCLEOTIDE SEQUENCE [LARGE SCALE GENOMIC DNA]</scope>
    <source>
        <strain evidence="3">DSM 44151</strain>
    </source>
</reference>
<dbReference type="PRINTS" id="PR00111">
    <property type="entry name" value="ABHYDROLASE"/>
</dbReference>
<dbReference type="AlphaFoldDB" id="A0A1C6UDX5"/>
<dbReference type="Gene3D" id="1.10.10.10">
    <property type="entry name" value="Winged helix-like DNA-binding domain superfamily/Winged helix DNA-binding domain"/>
    <property type="match status" value="1"/>
</dbReference>
<dbReference type="GO" id="GO:0003824">
    <property type="term" value="F:catalytic activity"/>
    <property type="evidence" value="ECO:0007669"/>
    <property type="project" value="InterPro"/>
</dbReference>